<accession>A0A518HX39</accession>
<gene>
    <name evidence="1" type="ORF">Enr13x_52970</name>
</gene>
<dbReference type="KEGG" id="snep:Enr13x_52970"/>
<proteinExistence type="predicted"/>
<protein>
    <submittedName>
        <fullName evidence="1">Uncharacterized protein</fullName>
    </submittedName>
</protein>
<evidence type="ECO:0000313" key="2">
    <source>
        <dbReference type="Proteomes" id="UP000319004"/>
    </source>
</evidence>
<name>A0A518HX39_9BACT</name>
<dbReference type="EMBL" id="CP037423">
    <property type="protein sequence ID" value="QDV45418.1"/>
    <property type="molecule type" value="Genomic_DNA"/>
</dbReference>
<keyword evidence="2" id="KW-1185">Reference proteome</keyword>
<evidence type="ECO:0000313" key="1">
    <source>
        <dbReference type="EMBL" id="QDV45418.1"/>
    </source>
</evidence>
<reference evidence="1 2" key="1">
    <citation type="submission" date="2019-03" db="EMBL/GenBank/DDBJ databases">
        <title>Deep-cultivation of Planctomycetes and their phenomic and genomic characterization uncovers novel biology.</title>
        <authorList>
            <person name="Wiegand S."/>
            <person name="Jogler M."/>
            <person name="Boedeker C."/>
            <person name="Pinto D."/>
            <person name="Vollmers J."/>
            <person name="Rivas-Marin E."/>
            <person name="Kohn T."/>
            <person name="Peeters S.H."/>
            <person name="Heuer A."/>
            <person name="Rast P."/>
            <person name="Oberbeckmann S."/>
            <person name="Bunk B."/>
            <person name="Jeske O."/>
            <person name="Meyerdierks A."/>
            <person name="Storesund J.E."/>
            <person name="Kallscheuer N."/>
            <person name="Luecker S."/>
            <person name="Lage O.M."/>
            <person name="Pohl T."/>
            <person name="Merkel B.J."/>
            <person name="Hornburger P."/>
            <person name="Mueller R.-W."/>
            <person name="Bruemmer F."/>
            <person name="Labrenz M."/>
            <person name="Spormann A.M."/>
            <person name="Op den Camp H."/>
            <person name="Overmann J."/>
            <person name="Amann R."/>
            <person name="Jetten M.S.M."/>
            <person name="Mascher T."/>
            <person name="Medema M.H."/>
            <person name="Devos D.P."/>
            <person name="Kaster A.-K."/>
            <person name="Ovreas L."/>
            <person name="Rohde M."/>
            <person name="Galperin M.Y."/>
            <person name="Jogler C."/>
        </authorList>
    </citation>
    <scope>NUCLEOTIDE SEQUENCE [LARGE SCALE GENOMIC DNA]</scope>
    <source>
        <strain evidence="1 2">Enr13</strain>
    </source>
</reference>
<dbReference type="AlphaFoldDB" id="A0A518HX39"/>
<dbReference type="Proteomes" id="UP000319004">
    <property type="component" value="Chromosome"/>
</dbReference>
<sequence length="46" mass="5143">MVHLNQSCKTGSVAMAWFTKLYAKSSIGVKRKRVGLSVDLRFSHFG</sequence>
<organism evidence="1 2">
    <name type="scientific">Stieleria neptunia</name>
    <dbReference type="NCBI Taxonomy" id="2527979"/>
    <lineage>
        <taxon>Bacteria</taxon>
        <taxon>Pseudomonadati</taxon>
        <taxon>Planctomycetota</taxon>
        <taxon>Planctomycetia</taxon>
        <taxon>Pirellulales</taxon>
        <taxon>Pirellulaceae</taxon>
        <taxon>Stieleria</taxon>
    </lineage>
</organism>